<dbReference type="Pfam" id="PF13181">
    <property type="entry name" value="TPR_8"/>
    <property type="match status" value="2"/>
</dbReference>
<evidence type="ECO:0000256" key="3">
    <source>
        <dbReference type="ARBA" id="ARBA00022803"/>
    </source>
</evidence>
<feature type="signal peptide" evidence="5">
    <location>
        <begin position="1"/>
        <end position="20"/>
    </location>
</feature>
<keyword evidence="2" id="KW-0677">Repeat</keyword>
<reference evidence="7 8" key="1">
    <citation type="submission" date="2018-06" db="EMBL/GenBank/DDBJ databases">
        <authorList>
            <consortium name="Pathogen Informatics"/>
            <person name="Doyle S."/>
        </authorList>
    </citation>
    <scope>NUCLEOTIDE SEQUENCE [LARGE SCALE GENOMIC DNA]</scope>
    <source>
        <strain evidence="7 8">NCTC10723</strain>
    </source>
</reference>
<dbReference type="InterPro" id="IPR019734">
    <property type="entry name" value="TPR_rpt"/>
</dbReference>
<dbReference type="SMART" id="SM00028">
    <property type="entry name" value="TPR"/>
    <property type="match status" value="10"/>
</dbReference>
<feature type="chain" id="PRO_5016829065" evidence="5">
    <location>
        <begin position="21"/>
        <end position="944"/>
    </location>
</feature>
<proteinExistence type="predicted"/>
<dbReference type="Pfam" id="PF13174">
    <property type="entry name" value="TPR_6"/>
    <property type="match status" value="1"/>
</dbReference>
<keyword evidence="8" id="KW-1185">Reference proteome</keyword>
<feature type="domain" description="Outer membrane lipoprotein BamD-like" evidence="6">
    <location>
        <begin position="129"/>
        <end position="297"/>
    </location>
</feature>
<protein>
    <submittedName>
        <fullName evidence="7">Tetratricopeptide repeat protein</fullName>
    </submittedName>
</protein>
<dbReference type="OrthoDB" id="90151at2"/>
<dbReference type="Gene3D" id="1.25.40.10">
    <property type="entry name" value="Tetratricopeptide repeat domain"/>
    <property type="match status" value="6"/>
</dbReference>
<dbReference type="InterPro" id="IPR039565">
    <property type="entry name" value="BamD-like"/>
</dbReference>
<sequence length="944" mass="112055">MRKKYFLIALIFTVGMNLLASEKEDLAFVDELYKQKKFDMAIVESKSFLDKYPTSKYTKNVQDRIAKVYFLMGDYPNAIKYFKILSINNELKDKEKNEVRHYLAVAYAGIEDKKTSEDYLNLISKKDEYYEKTIYDIGTTYLAKENYTYAEEKFQTLISLNGKYYNDAILNISLLSYNKGDYNRSIAYLDQYSKLNGAKKLIFMNYLLGSSYYKLDRSDLAVLYFEKSAQDIGNSYGRKANLNLIEIYSNKGEIDKAKYRLEQLKNTLDYNEGIRILGDSYAAKGEYEKAIECYAQVSDLNNPKLLYSYGFSLYKLDRLKEAKTYFESLKSSSYYSQAIYYLFAIDYKLGDYKNILANKEIVKKYSINSKDIESINTIIANSAYELGEYELSKQYYRMNYEEKINLENLYRIIVIDNKLNNLESIKLGFDEYNKKFPQDEKYRKNIYLSMGEIYYKNGMLDESVKIYKEYLNSRRDFDILDNLITVLLVQQNYREMMNYLNIADNSSNSTYLRGIAAMGMGKYEEANSYFLSVEKDETIENIMLEKIKFNKLRNFFLWQKYDEAVKAGEEYLIQYPSGENRAEVLDKTAISYFRIDNFEKSKMYYTELQKLPDYTEYASFQLADLCYTEGKYEEALLRYRDIFSKYPKSKYGENAYYWYLNSLISLKKYDEFEIGKEEFLKRYPNSEMKENVYLLAGQLYERKGDKENSLTTYEKLYKTSKDEAVKEETIRKILDIQIATNKLEKVVEYISEIKNPEIKSYYNSQLYEKQGKKQEALKEYEILFAGTKYKDFAGVNLGNYYFNSKDYKKSREYYFSVQNLESTPYKDYVLYQISNIDELEGKNEDALRGYTRGYVLYKGEYSNLSKLKAAQLNEKLEKNKDAYNLYKELYSIPKFEYRNFVLEKMIFYTLKNGNKIEAKKYYEELKALDKKSSEKYNQFFNEEE</sequence>
<dbReference type="InterPro" id="IPR011990">
    <property type="entry name" value="TPR-like_helical_dom_sf"/>
</dbReference>
<name>A0A377GW62_9FUSO</name>
<feature type="repeat" description="TPR" evidence="4">
    <location>
        <begin position="271"/>
        <end position="304"/>
    </location>
</feature>
<dbReference type="SUPFAM" id="SSF48452">
    <property type="entry name" value="TPR-like"/>
    <property type="match status" value="5"/>
</dbReference>
<evidence type="ECO:0000256" key="2">
    <source>
        <dbReference type="ARBA" id="ARBA00022737"/>
    </source>
</evidence>
<dbReference type="Proteomes" id="UP000255328">
    <property type="component" value="Unassembled WGS sequence"/>
</dbReference>
<dbReference type="EMBL" id="UGGU01000003">
    <property type="protein sequence ID" value="STO31237.1"/>
    <property type="molecule type" value="Genomic_DNA"/>
</dbReference>
<keyword evidence="3 4" id="KW-0802">TPR repeat</keyword>
<evidence type="ECO:0000313" key="7">
    <source>
        <dbReference type="EMBL" id="STO31237.1"/>
    </source>
</evidence>
<dbReference type="PANTHER" id="PTHR45586">
    <property type="entry name" value="TPR REPEAT-CONTAINING PROTEIN PA4667"/>
    <property type="match status" value="1"/>
</dbReference>
<evidence type="ECO:0000313" key="8">
    <source>
        <dbReference type="Proteomes" id="UP000255328"/>
    </source>
</evidence>
<dbReference type="RefSeq" id="WP_115269358.1">
    <property type="nucleotide sequence ID" value="NZ_UGGU01000003.1"/>
</dbReference>
<feature type="repeat" description="TPR" evidence="4">
    <location>
        <begin position="131"/>
        <end position="164"/>
    </location>
</feature>
<dbReference type="PROSITE" id="PS50005">
    <property type="entry name" value="TPR"/>
    <property type="match status" value="3"/>
</dbReference>
<dbReference type="Pfam" id="PF13525">
    <property type="entry name" value="YfiO"/>
    <property type="match status" value="1"/>
</dbReference>
<dbReference type="AlphaFoldDB" id="A0A377GW62"/>
<keyword evidence="1 5" id="KW-0732">Signal</keyword>
<evidence type="ECO:0000256" key="4">
    <source>
        <dbReference type="PROSITE-ProRule" id="PRU00339"/>
    </source>
</evidence>
<accession>A0A377GW62</accession>
<dbReference type="PANTHER" id="PTHR45586:SF1">
    <property type="entry name" value="LIPOPOLYSACCHARIDE ASSEMBLY PROTEIN B"/>
    <property type="match status" value="1"/>
</dbReference>
<evidence type="ECO:0000256" key="5">
    <source>
        <dbReference type="SAM" id="SignalP"/>
    </source>
</evidence>
<organism evidence="7 8">
    <name type="scientific">Fusobacterium necrogenes</name>
    <dbReference type="NCBI Taxonomy" id="858"/>
    <lineage>
        <taxon>Bacteria</taxon>
        <taxon>Fusobacteriati</taxon>
        <taxon>Fusobacteriota</taxon>
        <taxon>Fusobacteriia</taxon>
        <taxon>Fusobacteriales</taxon>
        <taxon>Fusobacteriaceae</taxon>
        <taxon>Fusobacterium</taxon>
    </lineage>
</organism>
<feature type="repeat" description="TPR" evidence="4">
    <location>
        <begin position="690"/>
        <end position="723"/>
    </location>
</feature>
<dbReference type="InterPro" id="IPR051012">
    <property type="entry name" value="CellSynth/LPSAsmb/PSIAsmb"/>
</dbReference>
<gene>
    <name evidence="7" type="ORF">NCTC10723_00682</name>
</gene>
<evidence type="ECO:0000256" key="1">
    <source>
        <dbReference type="ARBA" id="ARBA00022729"/>
    </source>
</evidence>
<evidence type="ECO:0000259" key="6">
    <source>
        <dbReference type="Pfam" id="PF13525"/>
    </source>
</evidence>